<sequence length="512" mass="57720">MSAAPLRFHDAHFHERTKVEGEILLIEAHLQDLRAVRNSFLPISTLPHEILCQIFQMAKTTRHGISSTTIHRLTWVSRRWRETALGLSSLWVNVDPSLGTTWFHAYLERSKGADLFVTFWDGDFSGMTTQLLSQFHRVSNLTARNSRVGQIDDSILMTPAPALQYLKTERVTIPQTLFSGAAPLLKRIDISFPVGLRFSALPSSITELRLSSLKPRLSVSDCLENIQLLPRLQNLWLDSALRKSPDNVDQDSHHPDQYRMPRLRLIVLEGVSLETSVDFFAHIYVHRELKTQVTFSQESPLGTQADIPTYLRLISLVGAFLPPRKARLFISNGGLKVSSDSPDNTTAGFVTVERGISWPWLVEIFQKFPLEYLHSLTLYTLRDLTVPINIWVDTPSQLPKLESLEVLGKAAKSFVEHLASFKPATLNCANGDSGIELLPFQALRRLILRDIWKIDLPPPGVVISFCEVLKLRKDLGIGLDELMLVDVASGSRFLRDQFTLCAGTVRVEKSKD</sequence>
<evidence type="ECO:0000313" key="1">
    <source>
        <dbReference type="EMBL" id="TFK65165.1"/>
    </source>
</evidence>
<dbReference type="Proteomes" id="UP000308600">
    <property type="component" value="Unassembled WGS sequence"/>
</dbReference>
<protein>
    <submittedName>
        <fullName evidence="1">Uncharacterized protein</fullName>
    </submittedName>
</protein>
<name>A0ACD3AIA9_9AGAR</name>
<keyword evidence="2" id="KW-1185">Reference proteome</keyword>
<evidence type="ECO:0000313" key="2">
    <source>
        <dbReference type="Proteomes" id="UP000308600"/>
    </source>
</evidence>
<proteinExistence type="predicted"/>
<gene>
    <name evidence="1" type="ORF">BDN72DRAFT_845874</name>
</gene>
<reference evidence="1 2" key="1">
    <citation type="journal article" date="2019" name="Nat. Ecol. Evol.">
        <title>Megaphylogeny resolves global patterns of mushroom evolution.</title>
        <authorList>
            <person name="Varga T."/>
            <person name="Krizsan K."/>
            <person name="Foldi C."/>
            <person name="Dima B."/>
            <person name="Sanchez-Garcia M."/>
            <person name="Sanchez-Ramirez S."/>
            <person name="Szollosi G.J."/>
            <person name="Szarkandi J.G."/>
            <person name="Papp V."/>
            <person name="Albert L."/>
            <person name="Andreopoulos W."/>
            <person name="Angelini C."/>
            <person name="Antonin V."/>
            <person name="Barry K.W."/>
            <person name="Bougher N.L."/>
            <person name="Buchanan P."/>
            <person name="Buyck B."/>
            <person name="Bense V."/>
            <person name="Catcheside P."/>
            <person name="Chovatia M."/>
            <person name="Cooper J."/>
            <person name="Damon W."/>
            <person name="Desjardin D."/>
            <person name="Finy P."/>
            <person name="Geml J."/>
            <person name="Haridas S."/>
            <person name="Hughes K."/>
            <person name="Justo A."/>
            <person name="Karasinski D."/>
            <person name="Kautmanova I."/>
            <person name="Kiss B."/>
            <person name="Kocsube S."/>
            <person name="Kotiranta H."/>
            <person name="LaButti K.M."/>
            <person name="Lechner B.E."/>
            <person name="Liimatainen K."/>
            <person name="Lipzen A."/>
            <person name="Lukacs Z."/>
            <person name="Mihaltcheva S."/>
            <person name="Morgado L.N."/>
            <person name="Niskanen T."/>
            <person name="Noordeloos M.E."/>
            <person name="Ohm R.A."/>
            <person name="Ortiz-Santana B."/>
            <person name="Ovrebo C."/>
            <person name="Racz N."/>
            <person name="Riley R."/>
            <person name="Savchenko A."/>
            <person name="Shiryaev A."/>
            <person name="Soop K."/>
            <person name="Spirin V."/>
            <person name="Szebenyi C."/>
            <person name="Tomsovsky M."/>
            <person name="Tulloss R.E."/>
            <person name="Uehling J."/>
            <person name="Grigoriev I.V."/>
            <person name="Vagvolgyi C."/>
            <person name="Papp T."/>
            <person name="Martin F.M."/>
            <person name="Miettinen O."/>
            <person name="Hibbett D.S."/>
            <person name="Nagy L.G."/>
        </authorList>
    </citation>
    <scope>NUCLEOTIDE SEQUENCE [LARGE SCALE GENOMIC DNA]</scope>
    <source>
        <strain evidence="1 2">NL-1719</strain>
    </source>
</reference>
<dbReference type="EMBL" id="ML208446">
    <property type="protein sequence ID" value="TFK65165.1"/>
    <property type="molecule type" value="Genomic_DNA"/>
</dbReference>
<accession>A0ACD3AIA9</accession>
<organism evidence="1 2">
    <name type="scientific">Pluteus cervinus</name>
    <dbReference type="NCBI Taxonomy" id="181527"/>
    <lineage>
        <taxon>Eukaryota</taxon>
        <taxon>Fungi</taxon>
        <taxon>Dikarya</taxon>
        <taxon>Basidiomycota</taxon>
        <taxon>Agaricomycotina</taxon>
        <taxon>Agaricomycetes</taxon>
        <taxon>Agaricomycetidae</taxon>
        <taxon>Agaricales</taxon>
        <taxon>Pluteineae</taxon>
        <taxon>Pluteaceae</taxon>
        <taxon>Pluteus</taxon>
    </lineage>
</organism>